<sequence length="85" mass="9753">MYLYKKIEMSEFITVATFNFAHEIIVLKSILEHEGIPYLFQNENLIAVDPLASYAYGGIDLKVHPNDVEKVKEILNNLNTNLEIV</sequence>
<keyword evidence="2" id="KW-1185">Reference proteome</keyword>
<gene>
    <name evidence="1" type="ORF">GCM10022389_11670</name>
</gene>
<dbReference type="InterPro" id="IPR011322">
    <property type="entry name" value="N-reg_PII-like_a/b"/>
</dbReference>
<dbReference type="SUPFAM" id="SSF54913">
    <property type="entry name" value="GlnB-like"/>
    <property type="match status" value="1"/>
</dbReference>
<accession>A0ABP7VKE4</accession>
<reference evidence="2" key="1">
    <citation type="journal article" date="2019" name="Int. J. Syst. Evol. Microbiol.">
        <title>The Global Catalogue of Microorganisms (GCM) 10K type strain sequencing project: providing services to taxonomists for standard genome sequencing and annotation.</title>
        <authorList>
            <consortium name="The Broad Institute Genomics Platform"/>
            <consortium name="The Broad Institute Genome Sequencing Center for Infectious Disease"/>
            <person name="Wu L."/>
            <person name="Ma J."/>
        </authorList>
    </citation>
    <scope>NUCLEOTIDE SEQUENCE [LARGE SCALE GENOMIC DNA]</scope>
    <source>
        <strain evidence="2">JCM 17069</strain>
    </source>
</reference>
<evidence type="ECO:0000313" key="2">
    <source>
        <dbReference type="Proteomes" id="UP001500367"/>
    </source>
</evidence>
<comment type="caution">
    <text evidence="1">The sequence shown here is derived from an EMBL/GenBank/DDBJ whole genome shotgun (WGS) entry which is preliminary data.</text>
</comment>
<protein>
    <recommendedName>
        <fullName evidence="3">DUF2007 domain-containing protein</fullName>
    </recommendedName>
</protein>
<name>A0ABP7VKE4_9FLAO</name>
<dbReference type="Proteomes" id="UP001500367">
    <property type="component" value="Unassembled WGS sequence"/>
</dbReference>
<organism evidence="1 2">
    <name type="scientific">Flavobacterium cheonanense</name>
    <dbReference type="NCBI Taxonomy" id="706183"/>
    <lineage>
        <taxon>Bacteria</taxon>
        <taxon>Pseudomonadati</taxon>
        <taxon>Bacteroidota</taxon>
        <taxon>Flavobacteriia</taxon>
        <taxon>Flavobacteriales</taxon>
        <taxon>Flavobacteriaceae</taxon>
        <taxon>Flavobacterium</taxon>
    </lineage>
</organism>
<proteinExistence type="predicted"/>
<dbReference type="EMBL" id="BAABCT010000002">
    <property type="protein sequence ID" value="GAA4068222.1"/>
    <property type="molecule type" value="Genomic_DNA"/>
</dbReference>
<evidence type="ECO:0000313" key="1">
    <source>
        <dbReference type="EMBL" id="GAA4068222.1"/>
    </source>
</evidence>
<evidence type="ECO:0008006" key="3">
    <source>
        <dbReference type="Google" id="ProtNLM"/>
    </source>
</evidence>